<dbReference type="PATRIC" id="fig|47311.3.peg.600"/>
<dbReference type="EMBL" id="LWMW01000086">
    <property type="protein sequence ID" value="KZX16801.1"/>
    <property type="molecule type" value="Genomic_DNA"/>
</dbReference>
<evidence type="ECO:0000313" key="1">
    <source>
        <dbReference type="EMBL" id="KZX16801.1"/>
    </source>
</evidence>
<sequence length="135" mass="15873">MGCKSEEERWVWLSFDPKHKIILATHIGDMVQKSSDEVIKQTSNGTGKNNLPLFVTDGREFYKNSLIKKYSESIQPHPIIKNGMLQKLILKLFKELKYAQVIKTKKSGKLKSVKKKNHFRKNRRNRQFKHFNNTN</sequence>
<dbReference type="RefSeq" id="WP_157082445.1">
    <property type="nucleotide sequence ID" value="NZ_LWMW01000086.1"/>
</dbReference>
<evidence type="ECO:0000313" key="2">
    <source>
        <dbReference type="Proteomes" id="UP000077275"/>
    </source>
</evidence>
<name>A0A166EM19_9EURY</name>
<comment type="caution">
    <text evidence="1">The sequence shown here is derived from an EMBL/GenBank/DDBJ whole genome shotgun (WGS) entry which is preliminary data.</text>
</comment>
<evidence type="ECO:0008006" key="3">
    <source>
        <dbReference type="Google" id="ProtNLM"/>
    </source>
</evidence>
<proteinExistence type="predicted"/>
<dbReference type="OrthoDB" id="146958at2157"/>
<keyword evidence="2" id="KW-1185">Reference proteome</keyword>
<protein>
    <recommendedName>
        <fullName evidence="3">IS1 transposase</fullName>
    </recommendedName>
</protein>
<accession>A0A166EM19</accession>
<organism evidence="1 2">
    <name type="scientific">Methanobrevibacter cuticularis</name>
    <dbReference type="NCBI Taxonomy" id="47311"/>
    <lineage>
        <taxon>Archaea</taxon>
        <taxon>Methanobacteriati</taxon>
        <taxon>Methanobacteriota</taxon>
        <taxon>Methanomada group</taxon>
        <taxon>Methanobacteria</taxon>
        <taxon>Methanobacteriales</taxon>
        <taxon>Methanobacteriaceae</taxon>
        <taxon>Methanobrevibacter</taxon>
    </lineage>
</organism>
<reference evidence="1 2" key="1">
    <citation type="submission" date="2016-04" db="EMBL/GenBank/DDBJ databases">
        <title>Genome sequence of Methanobrevibacter cuticularis DSM 11139.</title>
        <authorList>
            <person name="Poehlein A."/>
            <person name="Seedorf H."/>
            <person name="Daniel R."/>
        </authorList>
    </citation>
    <scope>NUCLEOTIDE SEQUENCE [LARGE SCALE GENOMIC DNA]</scope>
    <source>
        <strain evidence="1 2">DSM 11139</strain>
    </source>
</reference>
<dbReference type="Proteomes" id="UP000077275">
    <property type="component" value="Unassembled WGS sequence"/>
</dbReference>
<dbReference type="AlphaFoldDB" id="A0A166EM19"/>
<gene>
    <name evidence="1" type="ORF">MBCUT_05200</name>
</gene>